<proteinExistence type="predicted"/>
<name>A0A1S3E0R5_CICAR</name>
<dbReference type="RefSeq" id="XP_012568974.1">
    <property type="nucleotide sequence ID" value="XM_012713520.1"/>
</dbReference>
<reference evidence="2" key="2">
    <citation type="submission" date="2025-08" db="UniProtKB">
        <authorList>
            <consortium name="RefSeq"/>
        </authorList>
    </citation>
    <scope>IDENTIFICATION</scope>
    <source>
        <tissue evidence="2">Etiolated seedlings</tissue>
    </source>
</reference>
<dbReference type="InterPro" id="IPR038925">
    <property type="entry name" value="At3g17800-like"/>
</dbReference>
<dbReference type="AlphaFoldDB" id="A0A1S3E0R5"/>
<evidence type="ECO:0000313" key="1">
    <source>
        <dbReference type="Proteomes" id="UP000087171"/>
    </source>
</evidence>
<dbReference type="InterPro" id="IPR008479">
    <property type="entry name" value="DUF760"/>
</dbReference>
<protein>
    <submittedName>
        <fullName evidence="2">UV-B-induced protein At3g17800, chloroplastic-like</fullName>
    </submittedName>
</protein>
<dbReference type="eggNOG" id="ENOG502QPS7">
    <property type="taxonomic scope" value="Eukaryota"/>
</dbReference>
<keyword evidence="1" id="KW-1185">Reference proteome</keyword>
<dbReference type="PaxDb" id="3827-XP_004492297.1"/>
<dbReference type="Pfam" id="PF05542">
    <property type="entry name" value="DUF760"/>
    <property type="match status" value="1"/>
</dbReference>
<accession>A0A1S3E0R5</accession>
<sequence>MEKHVLQQPSPLCFSLKHHVRMFTTKHVNVCGVTLHRPNKMKVKANIEWKDNNNHNKFSSMNVPFKVRSKVGKLLKGVMQDNVNPRVFPLVAIDEVRLLSDQRDSAVQQMLLTQFTDDPSLFRIAELKEEECRKSIKDVMYLMIIFKLSDYEISLVPRISKSQCNGKLELLPYKEWQLQALHNPELLSVIMEHITMITNLRNESSKSTFQPMKVSKSWFAKMYVASILFGYFLKSASCNGISFSRFLGPEDLPLDDKIDKQYLWRDSSNVIGDIKGYVKAQNGFYRPSLALSHCQLRYKEGLELVRSHTQELFESDENGLLEFKVMDDDMDIETSFPTIKRLNLEGIAFGSILWEVENIISREYTLEDHEAK</sequence>
<evidence type="ECO:0000313" key="2">
    <source>
        <dbReference type="RefSeq" id="XP_012568974.1"/>
    </source>
</evidence>
<organism evidence="1 2">
    <name type="scientific">Cicer arietinum</name>
    <name type="common">Chickpea</name>
    <name type="synonym">Garbanzo</name>
    <dbReference type="NCBI Taxonomy" id="3827"/>
    <lineage>
        <taxon>Eukaryota</taxon>
        <taxon>Viridiplantae</taxon>
        <taxon>Streptophyta</taxon>
        <taxon>Embryophyta</taxon>
        <taxon>Tracheophyta</taxon>
        <taxon>Spermatophyta</taxon>
        <taxon>Magnoliopsida</taxon>
        <taxon>eudicotyledons</taxon>
        <taxon>Gunneridae</taxon>
        <taxon>Pentapetalae</taxon>
        <taxon>rosids</taxon>
        <taxon>fabids</taxon>
        <taxon>Fabales</taxon>
        <taxon>Fabaceae</taxon>
        <taxon>Papilionoideae</taxon>
        <taxon>50 kb inversion clade</taxon>
        <taxon>NPAAA clade</taxon>
        <taxon>Hologalegina</taxon>
        <taxon>IRL clade</taxon>
        <taxon>Cicereae</taxon>
        <taxon>Cicer</taxon>
    </lineage>
</organism>
<dbReference type="Proteomes" id="UP000087171">
    <property type="component" value="Chromosome Ca3"/>
</dbReference>
<reference evidence="1" key="1">
    <citation type="journal article" date="2013" name="Nat. Biotechnol.">
        <title>Draft genome sequence of chickpea (Cicer arietinum) provides a resource for trait improvement.</title>
        <authorList>
            <person name="Varshney R.K."/>
            <person name="Song C."/>
            <person name="Saxena R.K."/>
            <person name="Azam S."/>
            <person name="Yu S."/>
            <person name="Sharpe A.G."/>
            <person name="Cannon S."/>
            <person name="Baek J."/>
            <person name="Rosen B.D."/>
            <person name="Tar'an B."/>
            <person name="Millan T."/>
            <person name="Zhang X."/>
            <person name="Ramsay L.D."/>
            <person name="Iwata A."/>
            <person name="Wang Y."/>
            <person name="Nelson W."/>
            <person name="Farmer A.D."/>
            <person name="Gaur P.M."/>
            <person name="Soderlund C."/>
            <person name="Penmetsa R.V."/>
            <person name="Xu C."/>
            <person name="Bharti A.K."/>
            <person name="He W."/>
            <person name="Winter P."/>
            <person name="Zhao S."/>
            <person name="Hane J.K."/>
            <person name="Carrasquilla-Garcia N."/>
            <person name="Condie J.A."/>
            <person name="Upadhyaya H.D."/>
            <person name="Luo M.C."/>
            <person name="Thudi M."/>
            <person name="Gowda C.L."/>
            <person name="Singh N.P."/>
            <person name="Lichtenzveig J."/>
            <person name="Gali K.K."/>
            <person name="Rubio J."/>
            <person name="Nadarajan N."/>
            <person name="Dolezel J."/>
            <person name="Bansal K.C."/>
            <person name="Xu X."/>
            <person name="Edwards D."/>
            <person name="Zhang G."/>
            <person name="Kahl G."/>
            <person name="Gil J."/>
            <person name="Singh K.B."/>
            <person name="Datta S.K."/>
            <person name="Jackson S.A."/>
            <person name="Wang J."/>
            <person name="Cook D.R."/>
        </authorList>
    </citation>
    <scope>NUCLEOTIDE SEQUENCE [LARGE SCALE GENOMIC DNA]</scope>
    <source>
        <strain evidence="1">cv. CDC Frontier</strain>
    </source>
</reference>
<dbReference type="OrthoDB" id="10511053at2759"/>
<gene>
    <name evidence="2" type="primary">LOC101488500</name>
</gene>
<dbReference type="PANTHER" id="PTHR31808">
    <property type="entry name" value="EXPRESSED PROTEIN"/>
    <property type="match status" value="1"/>
</dbReference>
<dbReference type="STRING" id="3827.A0A1S3E0R5"/>
<dbReference type="PANTHER" id="PTHR31808:SF9">
    <property type="entry name" value="F21O3.2 PROTEIN"/>
    <property type="match status" value="1"/>
</dbReference>